<evidence type="ECO:0000256" key="1">
    <source>
        <dbReference type="SAM" id="Phobius"/>
    </source>
</evidence>
<dbReference type="Proteomes" id="UP000257109">
    <property type="component" value="Unassembled WGS sequence"/>
</dbReference>
<name>A0A371HPU5_MUCPR</name>
<evidence type="ECO:0000313" key="2">
    <source>
        <dbReference type="EMBL" id="RDY04819.1"/>
    </source>
</evidence>
<dbReference type="EMBL" id="QJKJ01002006">
    <property type="protein sequence ID" value="RDY04819.1"/>
    <property type="molecule type" value="Genomic_DNA"/>
</dbReference>
<keyword evidence="1" id="KW-0812">Transmembrane</keyword>
<feature type="transmembrane region" description="Helical" evidence="1">
    <location>
        <begin position="34"/>
        <end position="52"/>
    </location>
</feature>
<sequence>MVYHSSNEVEYYLQWHMPQVKLFGYTTCCHVCKYLMMHLYYFCVIIKLLYIFRTKHIEIHFHFLGTITISYVLTNQQHVNIFNKAFRIQTLP</sequence>
<keyword evidence="1" id="KW-1133">Transmembrane helix</keyword>
<keyword evidence="1" id="KW-0472">Membrane</keyword>
<proteinExistence type="predicted"/>
<reference evidence="2" key="1">
    <citation type="submission" date="2018-05" db="EMBL/GenBank/DDBJ databases">
        <title>Draft genome of Mucuna pruriens seed.</title>
        <authorList>
            <person name="Nnadi N.E."/>
            <person name="Vos R."/>
            <person name="Hasami M.H."/>
            <person name="Devisetty U.K."/>
            <person name="Aguiy J.C."/>
        </authorList>
    </citation>
    <scope>NUCLEOTIDE SEQUENCE [LARGE SCALE GENOMIC DNA]</scope>
    <source>
        <strain evidence="2">JCA_2017</strain>
    </source>
</reference>
<organism evidence="2 3">
    <name type="scientific">Mucuna pruriens</name>
    <name type="common">Velvet bean</name>
    <name type="synonym">Dolichos pruriens</name>
    <dbReference type="NCBI Taxonomy" id="157652"/>
    <lineage>
        <taxon>Eukaryota</taxon>
        <taxon>Viridiplantae</taxon>
        <taxon>Streptophyta</taxon>
        <taxon>Embryophyta</taxon>
        <taxon>Tracheophyta</taxon>
        <taxon>Spermatophyta</taxon>
        <taxon>Magnoliopsida</taxon>
        <taxon>eudicotyledons</taxon>
        <taxon>Gunneridae</taxon>
        <taxon>Pentapetalae</taxon>
        <taxon>rosids</taxon>
        <taxon>fabids</taxon>
        <taxon>Fabales</taxon>
        <taxon>Fabaceae</taxon>
        <taxon>Papilionoideae</taxon>
        <taxon>50 kb inversion clade</taxon>
        <taxon>NPAAA clade</taxon>
        <taxon>indigoferoid/millettioid clade</taxon>
        <taxon>Phaseoleae</taxon>
        <taxon>Mucuna</taxon>
    </lineage>
</organism>
<protein>
    <submittedName>
        <fullName evidence="2">Uncharacterized protein</fullName>
    </submittedName>
</protein>
<evidence type="ECO:0000313" key="3">
    <source>
        <dbReference type="Proteomes" id="UP000257109"/>
    </source>
</evidence>
<accession>A0A371HPU5</accession>
<comment type="caution">
    <text evidence="2">The sequence shown here is derived from an EMBL/GenBank/DDBJ whole genome shotgun (WGS) entry which is preliminary data.</text>
</comment>
<gene>
    <name evidence="2" type="ORF">CR513_11423</name>
</gene>
<keyword evidence="3" id="KW-1185">Reference proteome</keyword>
<feature type="non-terminal residue" evidence="2">
    <location>
        <position position="1"/>
    </location>
</feature>
<dbReference type="AlphaFoldDB" id="A0A371HPU5"/>